<feature type="coiled-coil region" evidence="3">
    <location>
        <begin position="1081"/>
        <end position="1108"/>
    </location>
</feature>
<gene>
    <name evidence="5" type="ORF">VB620_07740</name>
</gene>
<keyword evidence="3" id="KW-0175">Coiled coil</keyword>
<dbReference type="InterPro" id="IPR011024">
    <property type="entry name" value="G_crystallin-like"/>
</dbReference>
<dbReference type="Proteomes" id="UP001302120">
    <property type="component" value="Unassembled WGS sequence"/>
</dbReference>
<evidence type="ECO:0000259" key="4">
    <source>
        <dbReference type="SMART" id="SM00560"/>
    </source>
</evidence>
<accession>A0ABU5UDI6</accession>
<dbReference type="InterPro" id="IPR051005">
    <property type="entry name" value="Pentraxin_domain"/>
</dbReference>
<comment type="caution">
    <text evidence="5">The sequence shown here is derived from an EMBL/GenBank/DDBJ whole genome shotgun (WGS) entry which is preliminary data.</text>
</comment>
<proteinExistence type="predicted"/>
<feature type="domain" description="LamG-like jellyroll fold" evidence="4">
    <location>
        <begin position="1909"/>
        <end position="2039"/>
    </location>
</feature>
<keyword evidence="1" id="KW-0732">Signal</keyword>
<protein>
    <submittedName>
        <fullName evidence="5">LamG-like jellyroll fold domain-containing protein</fullName>
    </submittedName>
</protein>
<evidence type="ECO:0000256" key="2">
    <source>
        <dbReference type="ARBA" id="ARBA00023157"/>
    </source>
</evidence>
<keyword evidence="2" id="KW-1015">Disulfide bond</keyword>
<dbReference type="Gene3D" id="2.60.20.10">
    <property type="entry name" value="Crystallins"/>
    <property type="match status" value="1"/>
</dbReference>
<feature type="domain" description="LamG-like jellyroll fold" evidence="4">
    <location>
        <begin position="559"/>
        <end position="685"/>
    </location>
</feature>
<dbReference type="Pfam" id="PF13385">
    <property type="entry name" value="Laminin_G_3"/>
    <property type="match status" value="5"/>
</dbReference>
<dbReference type="EMBL" id="JAYGHG010000008">
    <property type="protein sequence ID" value="MEA5581229.1"/>
    <property type="molecule type" value="Genomic_DNA"/>
</dbReference>
<dbReference type="SMART" id="SM00560">
    <property type="entry name" value="LamGL"/>
    <property type="match status" value="3"/>
</dbReference>
<dbReference type="InterPro" id="IPR013320">
    <property type="entry name" value="ConA-like_dom_sf"/>
</dbReference>
<evidence type="ECO:0000256" key="3">
    <source>
        <dbReference type="SAM" id="Coils"/>
    </source>
</evidence>
<reference evidence="5 6" key="1">
    <citation type="submission" date="2023-12" db="EMBL/GenBank/DDBJ databases">
        <title>Baltic Sea Cyanobacteria.</title>
        <authorList>
            <person name="Delbaje E."/>
            <person name="Fewer D.P."/>
            <person name="Shishido T.K."/>
        </authorList>
    </citation>
    <scope>NUCLEOTIDE SEQUENCE [LARGE SCALE GENOMIC DNA]</scope>
    <source>
        <strain evidence="5 6">UHCC-0300</strain>
    </source>
</reference>
<feature type="domain" description="LamG-like jellyroll fold" evidence="4">
    <location>
        <begin position="1391"/>
        <end position="1522"/>
    </location>
</feature>
<evidence type="ECO:0000313" key="5">
    <source>
        <dbReference type="EMBL" id="MEA5581229.1"/>
    </source>
</evidence>
<organism evidence="5 6">
    <name type="scientific">Nodularia harveyana UHCC-0300</name>
    <dbReference type="NCBI Taxonomy" id="2974287"/>
    <lineage>
        <taxon>Bacteria</taxon>
        <taxon>Bacillati</taxon>
        <taxon>Cyanobacteriota</taxon>
        <taxon>Cyanophyceae</taxon>
        <taxon>Nostocales</taxon>
        <taxon>Nodulariaceae</taxon>
        <taxon>Nodularia</taxon>
    </lineage>
</organism>
<dbReference type="PANTHER" id="PTHR45869">
    <property type="entry name" value="C-REACTIVE PROTEIN-RELATED"/>
    <property type="match status" value="1"/>
</dbReference>
<evidence type="ECO:0000256" key="1">
    <source>
        <dbReference type="ARBA" id="ARBA00022729"/>
    </source>
</evidence>
<sequence length="2749" mass="306518">MLLQKSQEIQYVNSITHAGKVVLFGTDTQGKVWYSIKQDGFEDSYLNTPPEQRTGWENWQELDFPNEVKDDASVIEKEKKEYTYQENPSEFILRSRYRTQDETAVAPVQLVSGLEYIYVLRQSKQNTLLCDRYVLDGIANKLVRKLQVRFKRSSQRFKASDKMQQTAGGLKNVDSLDYRDANGISFYEPTTELTFINNLHQGWFSVIQLPTVEHAKSRWNIFAYNSQTQKVHLYSIRVSEEGLFAVHDYNIFEPKSEDNPTLIPRSIPGIIKRTLDLNLQVGNGISATQYYVQVARETEAGQQLMRDSTKVMLGIVTTDNTVAAISFAVLGDGTLSKIQETGNPQILRSNIREVLLPLNSLDNIKSIGIAEPPPEGTITALNRTITDGIANVQVTSTETSVLKNGDELIITGTTSYDGHYTITKIDETTFEIDAPWVENGNNITEQLGTWQVVPPEEQAVTFDGLITGYEITSEGKLRVKAENHGLENGDEVQIFDTASYDGNYPITKVDEQNFTINDLRWQIGEAVSLKLQSQKRRGIVFDGVGDYISTPSSVLNNCSAFTLEGWIKPASLEGSTSLFGQNDLIEFGFTSNQLTVWTPNGGSTQTTYSYPVNEWHHIALVGDGKKLHIYIDGVEKVQGGTATSSYGTSADKFTIGAGVWSGGSKHPFIGQISDVRIWKVARTAQEIKNSMYLQLTGRELNLVGYWRLGGIAVDEDNQRKVIDFSVNGNDGIVHGNLYVGEITLRRHLADNITPTVKYTNENLIAVSQRATYIEEFEFKVNPTVDVNNADGNGNQIFRLSYWGKTSLSSQDQITIASEQDKFADLGNGWYRATSRFTIPDGVALLRTFEISDIVGNWDSLEIRKQHLRLVSNTITEASFNDSVSLASLGVQDQQNSQLIKQLASQETRQGYLIQEKLHLEAQLNALLSQGLERDTRIQGLQKAISDQQTLVNSLQNDFNYWNGEKQRADQQITLYEDTNYNDYREWSNKWTKKLDIGSYPNLGNIYAESSDDTIDIHDDIDSLKVPSGLKITLYKDSWFNGSSWTLTSNNSNLGDWRNQTSSLKIETINGNIDKNHIAQQFANKQNSLTQAQKRLSDLQAELSLLTGSNQLSQIQAIKDRLLIVNSEIKAIRDSFVSLNQGVLDAITNFTKNPFTLPQLSQDPQGLVTQGAILNFVNPVSRLHALETCEGNVQFSYFNSQGNMRNTLYDATSDSLNTTFEEWLPESLRSCLNFNNESSSVALNSPVYLKDNFTLEAWFAYPFTEQLNWRVLASSEDDQQQVVVHESTYLGLRLNDSFFDCGYDLKQLSVGWHHLTITSKYEAQTTSFYIDGEKVGTTEAKITSNIGTLGNITKRDSVSQSSTQTNTALQFDGVGEYINIGNPSVLHFSRTEPYSIETWICPEETGQRMVLLSKWNSGVGGAYNFYLSPDKKLGVNHNVSPWSVESSNPVETGKLSHVALTYDSSVVRFYINGKLAGSANFGKYLDTNTNVLIGADHNKSNPSNFFKGKITELRIWNKARTEAEIQADMNKTLTGNESGLVGYWPLRDGSAKDYSANGNNGTMYGSPQTVAFDQVEISHQSNTALQFDGVNNYIEFTQGVPSFDKAITIEFWSKGANDLQTNSIVEGLDSQNRKVFNIHLPHEQTIYWDAGNQVNCDRIQKVAQPDEYKDSWSHWAFTKDCSTGQMFIYRNGKIWHQGSGRTQPISGLQKFLIGAFYYNNKSGKWSGPLAEFRMWNKARTQAEIQADMNKTLTGNESGLVGYWPLRDGSAKDYSANGNNGTMYGSPQTVPFDQVQLPASSLTVSNPNASHFGKLAQVRLWGIGLNDQEIAVNSKTLPSGNEPGLLAYYPMNEATGNEIRDYSGNSRHGTMQRASWWGCTAPIGNLGHTAMQFDGKDDYVDCGNGINLANSSFTIEFWAKRNALGAWNIAIGQGQMVNNQGLNIGFQPDNKFTFAFYGNDLDTSTPIADFQWHHWVCSYNATTNDRIIYLDGKATIRNIASADYQGTGNLFIGRRFTDNDASSFSGQLAEVRIWNQVRTPQEIKATMHQSLTGKEAGLLGYWPLSQIQPEGATVKTPDLTGKHPGTVYEALIVKDNTLPIGEDVVVSSEYSTFDINPMTKQKSAMMRRMFAYPTDNGVKVLTDKRIETLELLWIGNAQFKPTLLGYIEGAPPVPSENMNIDGDYQYNGATSVQLTTSEDVEYSWNRSQDAGLGASVELFTGAKTTSSAGLGFVTEVGSAKIGAAGNLDMSYQWFNESNVSSSSSLVTTDSLELRGAPEVTAQFPHYGNRFIPKNVGYALVVSSLADVFISRLSRSQKMVGYEVRPVEDIPPDINTITFLINPAYVMNGSLDGLVGSSAANDKFYGHVPEMRSQYGSLYPASYFRLMEAYNLKQQIEKADKERQSYFINFNSNLVDEGSLSRQAKDGSAVQTVTLNQGAENIDISGNESTEDKQAQLDQLKSEGGAKLEDLKNQGNQRKQEISSRIDDIEKRTHAVESFAGWQKNMENILIRSGKRNIVNTYVWDADGGLRVEEQSFANTTEHTIGGSFSMSGSLGAKMNLSVFGVGVELTAMATTNLTQTMTKTQANSKGMELNVDLSGIEMLGITDENDIPFQPGEKVDRFRMMSFYLEGSTDNYLDFFNYVVDPEWLASNDEEARALRQVQTGRPNKAWRVLHRVTYVERPSLMGFGRDMRSQAEIASFSQARMSWLIPANATVLDEVKTVRNRVEYLEQENAKLQAKLDQIINLLNNP</sequence>
<name>A0ABU5UDI6_9CYAN</name>
<dbReference type="SUPFAM" id="SSF49695">
    <property type="entry name" value="gamma-Crystallin-like"/>
    <property type="match status" value="1"/>
</dbReference>
<dbReference type="PANTHER" id="PTHR45869:SF8">
    <property type="entry name" value="LAMG-LIKE JELLYROLL FOLD DOMAIN-CONTAINING PROTEIN"/>
    <property type="match status" value="1"/>
</dbReference>
<keyword evidence="6" id="KW-1185">Reference proteome</keyword>
<dbReference type="RefSeq" id="WP_323195561.1">
    <property type="nucleotide sequence ID" value="NZ_JAYGHG010000008.1"/>
</dbReference>
<dbReference type="SUPFAM" id="SSF49899">
    <property type="entry name" value="Concanavalin A-like lectins/glucanases"/>
    <property type="match status" value="5"/>
</dbReference>
<dbReference type="Gene3D" id="2.60.120.200">
    <property type="match status" value="6"/>
</dbReference>
<feature type="coiled-coil region" evidence="3">
    <location>
        <begin position="2718"/>
        <end position="2748"/>
    </location>
</feature>
<dbReference type="InterPro" id="IPR006558">
    <property type="entry name" value="LamG-like"/>
</dbReference>
<evidence type="ECO:0000313" key="6">
    <source>
        <dbReference type="Proteomes" id="UP001302120"/>
    </source>
</evidence>